<reference evidence="1 2" key="1">
    <citation type="submission" date="2024-04" db="EMBL/GenBank/DDBJ databases">
        <authorList>
            <person name="Fracassetti M."/>
        </authorList>
    </citation>
    <scope>NUCLEOTIDE SEQUENCE [LARGE SCALE GENOMIC DNA]</scope>
</reference>
<protein>
    <submittedName>
        <fullName evidence="1">Uncharacterized protein</fullName>
    </submittedName>
</protein>
<dbReference type="EMBL" id="OZ034816">
    <property type="protein sequence ID" value="CAL1378893.1"/>
    <property type="molecule type" value="Genomic_DNA"/>
</dbReference>
<gene>
    <name evidence="1" type="ORF">LTRI10_LOCUS20442</name>
</gene>
<dbReference type="PANTHER" id="PTHR34676:SF8">
    <property type="entry name" value="TRANSMEMBRANE PROTEIN"/>
    <property type="match status" value="1"/>
</dbReference>
<keyword evidence="2" id="KW-1185">Reference proteome</keyword>
<name>A0AAV2DZP8_9ROSI</name>
<dbReference type="AlphaFoldDB" id="A0AAV2DZP8"/>
<proteinExistence type="predicted"/>
<dbReference type="Pfam" id="PF14223">
    <property type="entry name" value="Retrotran_gag_2"/>
    <property type="match status" value="1"/>
</dbReference>
<dbReference type="Proteomes" id="UP001497516">
    <property type="component" value="Chromosome 3"/>
</dbReference>
<accession>A0AAV2DZP8</accession>
<evidence type="ECO:0000313" key="2">
    <source>
        <dbReference type="Proteomes" id="UP001497516"/>
    </source>
</evidence>
<evidence type="ECO:0000313" key="1">
    <source>
        <dbReference type="EMBL" id="CAL1378893.1"/>
    </source>
</evidence>
<sequence length="142" mass="16363">MISGSTSGTGIFLADGFSQTRPPSFEGVLYGYWQNRMELFIGSTDPDLWNIVMDGPLKVKEAREKWTKVDKRNFQLNSKATNLMYFSLSSEEYYRVSACKAAKEIWDKLQTAHEGTSHVKISRINMFKQEFELFTKKPEESI</sequence>
<organism evidence="1 2">
    <name type="scientific">Linum trigynum</name>
    <dbReference type="NCBI Taxonomy" id="586398"/>
    <lineage>
        <taxon>Eukaryota</taxon>
        <taxon>Viridiplantae</taxon>
        <taxon>Streptophyta</taxon>
        <taxon>Embryophyta</taxon>
        <taxon>Tracheophyta</taxon>
        <taxon>Spermatophyta</taxon>
        <taxon>Magnoliopsida</taxon>
        <taxon>eudicotyledons</taxon>
        <taxon>Gunneridae</taxon>
        <taxon>Pentapetalae</taxon>
        <taxon>rosids</taxon>
        <taxon>fabids</taxon>
        <taxon>Malpighiales</taxon>
        <taxon>Linaceae</taxon>
        <taxon>Linum</taxon>
    </lineage>
</organism>
<dbReference type="PANTHER" id="PTHR34676">
    <property type="entry name" value="DUF4219 DOMAIN-CONTAINING PROTEIN-RELATED"/>
    <property type="match status" value="1"/>
</dbReference>